<comment type="subcellular location">
    <subcellularLocation>
        <location evidence="1">Cell membrane</location>
        <topology evidence="1">Multi-pass membrane protein</topology>
    </subcellularLocation>
</comment>
<evidence type="ECO:0000256" key="4">
    <source>
        <dbReference type="ARBA" id="ARBA00022692"/>
    </source>
</evidence>
<accession>A0AAD5WUT2</accession>
<evidence type="ECO:0000256" key="6">
    <source>
        <dbReference type="ARBA" id="ARBA00023065"/>
    </source>
</evidence>
<dbReference type="Pfam" id="PF25539">
    <property type="entry name" value="Bestrophin_2"/>
    <property type="match status" value="1"/>
</dbReference>
<sequence length="530" mass="58358">MQDDTPAIVITPARFATQQNTPSITMTEGGETILGQAAKNRKKQTPPSPTIEVNTTSSRPSTKNGKASGSGDDVQPSVEKRPGTVDGGELNNVMSPMSPRLVAQTPWSRKNTSLDLGDYFAGPRDMKKHSKWPLFLRMHGSILPKMIVPLIFVAGWATAITCVHKLVDGVELNVSSILLTVTGFVVGLGLSFRSSTAYERYAEGRKFWTALVLCCNNIGRGIWVHAKEREGQVKDDILAKMTALNLLVAFSVALKHKLRWEPYTQYDDLAGLVGHLDVFAKAATEEDPSAALRHKPNFFKATGQYLGISFAASNPRKALKNATKPLGNLPLEILTFLAAYVDELAEDGLLPVGMTQTLLYNSIAMMNDILTGCDRVATTPLPIAYQIAFHQITWVYVLLLPFQLLESLDWVTIPAAIAASYIILGILFIGNEIEDPFGQDVNDLPMDEYCAHIATELDIIASRPRCSPSKWIRDPRNKPFFPLSSSGYNVWAARSEGKVRAAIKQKTELGLDDRRRRQGTEETMIGDDRV</sequence>
<feature type="transmembrane region" description="Helical" evidence="9">
    <location>
        <begin position="173"/>
        <end position="195"/>
    </location>
</feature>
<protein>
    <submittedName>
        <fullName evidence="10">Uncharacterized protein</fullName>
    </submittedName>
</protein>
<evidence type="ECO:0000256" key="8">
    <source>
        <dbReference type="SAM" id="MobiDB-lite"/>
    </source>
</evidence>
<dbReference type="Proteomes" id="UP001201980">
    <property type="component" value="Unassembled WGS sequence"/>
</dbReference>
<dbReference type="GO" id="GO:0005886">
    <property type="term" value="C:plasma membrane"/>
    <property type="evidence" value="ECO:0007669"/>
    <property type="project" value="UniProtKB-SubCell"/>
</dbReference>
<keyword evidence="5 9" id="KW-1133">Transmembrane helix</keyword>
<dbReference type="PANTHER" id="PTHR33281">
    <property type="entry name" value="UPF0187 PROTEIN YNEE"/>
    <property type="match status" value="1"/>
</dbReference>
<keyword evidence="4 9" id="KW-0812">Transmembrane</keyword>
<feature type="transmembrane region" description="Helical" evidence="9">
    <location>
        <begin position="383"/>
        <end position="404"/>
    </location>
</feature>
<evidence type="ECO:0000256" key="5">
    <source>
        <dbReference type="ARBA" id="ARBA00022989"/>
    </source>
</evidence>
<feature type="compositionally biased region" description="Polar residues" evidence="8">
    <location>
        <begin position="51"/>
        <end position="67"/>
    </location>
</feature>
<dbReference type="EMBL" id="JAKWBI020000069">
    <property type="protein sequence ID" value="KAJ2903848.1"/>
    <property type="molecule type" value="Genomic_DNA"/>
</dbReference>
<keyword evidence="3" id="KW-1003">Cell membrane</keyword>
<comment type="caution">
    <text evidence="10">The sequence shown here is derived from an EMBL/GenBank/DDBJ whole genome shotgun (WGS) entry which is preliminary data.</text>
</comment>
<dbReference type="PANTHER" id="PTHR33281:SF19">
    <property type="entry name" value="VOLTAGE-DEPENDENT ANION CHANNEL-FORMING PROTEIN YNEE"/>
    <property type="match status" value="1"/>
</dbReference>
<evidence type="ECO:0000313" key="11">
    <source>
        <dbReference type="Proteomes" id="UP001201980"/>
    </source>
</evidence>
<organism evidence="10 11">
    <name type="scientific">Zalerion maritima</name>
    <dbReference type="NCBI Taxonomy" id="339359"/>
    <lineage>
        <taxon>Eukaryota</taxon>
        <taxon>Fungi</taxon>
        <taxon>Dikarya</taxon>
        <taxon>Ascomycota</taxon>
        <taxon>Pezizomycotina</taxon>
        <taxon>Sordariomycetes</taxon>
        <taxon>Lulworthiomycetidae</taxon>
        <taxon>Lulworthiales</taxon>
        <taxon>Lulworthiaceae</taxon>
        <taxon>Zalerion</taxon>
    </lineage>
</organism>
<evidence type="ECO:0000256" key="9">
    <source>
        <dbReference type="SAM" id="Phobius"/>
    </source>
</evidence>
<name>A0AAD5WUT2_9PEZI</name>
<evidence type="ECO:0000256" key="2">
    <source>
        <dbReference type="ARBA" id="ARBA00022448"/>
    </source>
</evidence>
<reference evidence="10" key="1">
    <citation type="submission" date="2022-07" db="EMBL/GenBank/DDBJ databases">
        <title>Draft genome sequence of Zalerion maritima ATCC 34329, a (micro)plastics degrading marine fungus.</title>
        <authorList>
            <person name="Paco A."/>
            <person name="Goncalves M.F.M."/>
            <person name="Rocha-Santos T.A.P."/>
            <person name="Alves A."/>
        </authorList>
    </citation>
    <scope>NUCLEOTIDE SEQUENCE</scope>
    <source>
        <strain evidence="10">ATCC 34329</strain>
    </source>
</reference>
<keyword evidence="6" id="KW-0406">Ion transport</keyword>
<proteinExistence type="predicted"/>
<evidence type="ECO:0000256" key="3">
    <source>
        <dbReference type="ARBA" id="ARBA00022475"/>
    </source>
</evidence>
<dbReference type="InterPro" id="IPR044669">
    <property type="entry name" value="YneE/VCCN1/2-like"/>
</dbReference>
<evidence type="ECO:0000256" key="1">
    <source>
        <dbReference type="ARBA" id="ARBA00004651"/>
    </source>
</evidence>
<evidence type="ECO:0000313" key="10">
    <source>
        <dbReference type="EMBL" id="KAJ2903848.1"/>
    </source>
</evidence>
<feature type="region of interest" description="Disordered" evidence="8">
    <location>
        <begin position="36"/>
        <end position="95"/>
    </location>
</feature>
<feature type="transmembrane region" description="Helical" evidence="9">
    <location>
        <begin position="147"/>
        <end position="167"/>
    </location>
</feature>
<evidence type="ECO:0000256" key="7">
    <source>
        <dbReference type="ARBA" id="ARBA00023136"/>
    </source>
</evidence>
<keyword evidence="7 9" id="KW-0472">Membrane</keyword>
<dbReference type="AlphaFoldDB" id="A0AAD5WUT2"/>
<feature type="transmembrane region" description="Helical" evidence="9">
    <location>
        <begin position="410"/>
        <end position="429"/>
    </location>
</feature>
<keyword evidence="11" id="KW-1185">Reference proteome</keyword>
<keyword evidence="2" id="KW-0813">Transport</keyword>
<dbReference type="GO" id="GO:0005254">
    <property type="term" value="F:chloride channel activity"/>
    <property type="evidence" value="ECO:0007669"/>
    <property type="project" value="InterPro"/>
</dbReference>
<gene>
    <name evidence="10" type="ORF">MKZ38_009231</name>
</gene>